<keyword evidence="7" id="KW-1185">Reference proteome</keyword>
<reference evidence="6 7" key="1">
    <citation type="submission" date="2019-06" db="EMBL/GenBank/DDBJ databases">
        <title>Whole genome sequence for Rhodospirillaceae sp. R148.</title>
        <authorList>
            <person name="Wang G."/>
        </authorList>
    </citation>
    <scope>NUCLEOTIDE SEQUENCE [LARGE SCALE GENOMIC DNA]</scope>
    <source>
        <strain evidence="6 7">R148</strain>
    </source>
</reference>
<feature type="domain" description="HTH araC/xylS-type" evidence="5">
    <location>
        <begin position="205"/>
        <end position="303"/>
    </location>
</feature>
<dbReference type="AlphaFoldDB" id="A0A545TN14"/>
<dbReference type="SUPFAM" id="SSF51215">
    <property type="entry name" value="Regulatory protein AraC"/>
    <property type="match status" value="1"/>
</dbReference>
<feature type="compositionally biased region" description="Basic and acidic residues" evidence="4">
    <location>
        <begin position="1"/>
        <end position="16"/>
    </location>
</feature>
<dbReference type="InterPro" id="IPR018060">
    <property type="entry name" value="HTH_AraC"/>
</dbReference>
<evidence type="ECO:0000313" key="7">
    <source>
        <dbReference type="Proteomes" id="UP000315252"/>
    </source>
</evidence>
<dbReference type="PROSITE" id="PS01124">
    <property type="entry name" value="HTH_ARAC_FAMILY_2"/>
    <property type="match status" value="1"/>
</dbReference>
<comment type="caution">
    <text evidence="6">The sequence shown here is derived from an EMBL/GenBank/DDBJ whole genome shotgun (WGS) entry which is preliminary data.</text>
</comment>
<name>A0A545TN14_9PROT</name>
<proteinExistence type="predicted"/>
<dbReference type="GO" id="GO:0043565">
    <property type="term" value="F:sequence-specific DNA binding"/>
    <property type="evidence" value="ECO:0007669"/>
    <property type="project" value="InterPro"/>
</dbReference>
<organism evidence="6 7">
    <name type="scientific">Denitrobaculum tricleocarpae</name>
    <dbReference type="NCBI Taxonomy" id="2591009"/>
    <lineage>
        <taxon>Bacteria</taxon>
        <taxon>Pseudomonadati</taxon>
        <taxon>Pseudomonadota</taxon>
        <taxon>Alphaproteobacteria</taxon>
        <taxon>Rhodospirillales</taxon>
        <taxon>Rhodospirillaceae</taxon>
        <taxon>Denitrobaculum</taxon>
    </lineage>
</organism>
<evidence type="ECO:0000256" key="4">
    <source>
        <dbReference type="SAM" id="MobiDB-lite"/>
    </source>
</evidence>
<dbReference type="OrthoDB" id="9814125at2"/>
<dbReference type="SUPFAM" id="SSF46689">
    <property type="entry name" value="Homeodomain-like"/>
    <property type="match status" value="1"/>
</dbReference>
<dbReference type="Gene3D" id="1.10.10.60">
    <property type="entry name" value="Homeodomain-like"/>
    <property type="match status" value="1"/>
</dbReference>
<evidence type="ECO:0000256" key="1">
    <source>
        <dbReference type="ARBA" id="ARBA00023015"/>
    </source>
</evidence>
<accession>A0A545TN14</accession>
<keyword evidence="1" id="KW-0805">Transcription regulation</keyword>
<dbReference type="EMBL" id="VHSH01000006">
    <property type="protein sequence ID" value="TQV78568.1"/>
    <property type="molecule type" value="Genomic_DNA"/>
</dbReference>
<dbReference type="PRINTS" id="PR00032">
    <property type="entry name" value="HTHARAC"/>
</dbReference>
<dbReference type="PANTHER" id="PTHR43280">
    <property type="entry name" value="ARAC-FAMILY TRANSCRIPTIONAL REGULATOR"/>
    <property type="match status" value="1"/>
</dbReference>
<dbReference type="Pfam" id="PF12833">
    <property type="entry name" value="HTH_18"/>
    <property type="match status" value="1"/>
</dbReference>
<dbReference type="InterPro" id="IPR037923">
    <property type="entry name" value="HTH-like"/>
</dbReference>
<dbReference type="PANTHER" id="PTHR43280:SF32">
    <property type="entry name" value="TRANSCRIPTIONAL REGULATORY PROTEIN"/>
    <property type="match status" value="1"/>
</dbReference>
<sequence length="309" mass="34863">MEKPRFDRAESTDRPWTDQMPDQALLNLLPTNAETAGLPALTVPQEEGSPPEYPLELYRLYLANRGDIALTLDSQSMTLKKGQLLTLSPGEVVAFSEGQTLISLSFHHDFFCVRVQRDEVYCDGVVFNRLSGLPVVAFPETEHTIVEGRFHEMISILSNPSPFSHDRALNVLRALLLHAADYKSRATAAELHEAGKTKHLSPLVLQFQHLVEETFAQRKEATFYSEALGVTLSKLNRRVKDELGKSVMQAVNERLAIEARVALRSGKRSIKEVAFDLGFIDPLYFSRFFRKQFGRPPSQYFQSPVQNEA</sequence>
<feature type="region of interest" description="Disordered" evidence="4">
    <location>
        <begin position="1"/>
        <end position="21"/>
    </location>
</feature>
<dbReference type="InterPro" id="IPR009057">
    <property type="entry name" value="Homeodomain-like_sf"/>
</dbReference>
<protein>
    <submittedName>
        <fullName evidence="6">Helix-turn-helix domain-containing protein</fullName>
    </submittedName>
</protein>
<dbReference type="RefSeq" id="WP_142897901.1">
    <property type="nucleotide sequence ID" value="NZ_ML660057.1"/>
</dbReference>
<evidence type="ECO:0000256" key="2">
    <source>
        <dbReference type="ARBA" id="ARBA00023125"/>
    </source>
</evidence>
<keyword evidence="3" id="KW-0804">Transcription</keyword>
<gene>
    <name evidence="6" type="ORF">FKG95_18615</name>
</gene>
<evidence type="ECO:0000313" key="6">
    <source>
        <dbReference type="EMBL" id="TQV78568.1"/>
    </source>
</evidence>
<evidence type="ECO:0000259" key="5">
    <source>
        <dbReference type="PROSITE" id="PS01124"/>
    </source>
</evidence>
<dbReference type="GO" id="GO:0003700">
    <property type="term" value="F:DNA-binding transcription factor activity"/>
    <property type="evidence" value="ECO:0007669"/>
    <property type="project" value="InterPro"/>
</dbReference>
<dbReference type="SMART" id="SM00342">
    <property type="entry name" value="HTH_ARAC"/>
    <property type="match status" value="1"/>
</dbReference>
<dbReference type="InterPro" id="IPR020449">
    <property type="entry name" value="Tscrpt_reg_AraC-type_HTH"/>
</dbReference>
<keyword evidence="2" id="KW-0238">DNA-binding</keyword>
<evidence type="ECO:0000256" key="3">
    <source>
        <dbReference type="ARBA" id="ARBA00023163"/>
    </source>
</evidence>
<dbReference type="Proteomes" id="UP000315252">
    <property type="component" value="Unassembled WGS sequence"/>
</dbReference>